<dbReference type="PANTHER" id="PTHR11579">
    <property type="entry name" value="PROTEIN-L-ISOASPARTATE O-METHYLTRANSFERASE"/>
    <property type="match status" value="1"/>
</dbReference>
<sequence length="128" mass="14094">MVDSLVDDGYIQNSYIERAFRSINRGWFYPDYAKNDAYNPSTAWRAKPTDPWPVHLSAPNIYATVMEALSFEKGQSFLNVGSGTGYLSSLCGCMIGMINQHFKEGVTSGSVFACTTRLVPGASGTKYK</sequence>
<protein>
    <submittedName>
        <fullName evidence="3">Protein-L-isoaspartate O-methyltransferase</fullName>
    </submittedName>
</protein>
<evidence type="ECO:0000313" key="3">
    <source>
        <dbReference type="WBParaSite" id="ACRNAN_Path_1574.g6120.t1"/>
    </source>
</evidence>
<dbReference type="GO" id="GO:0005737">
    <property type="term" value="C:cytoplasm"/>
    <property type="evidence" value="ECO:0007669"/>
    <property type="project" value="TreeGrafter"/>
</dbReference>
<dbReference type="PANTHER" id="PTHR11579:SF9">
    <property type="entry name" value="PROTEIN-L-ISOASPARTATE O-METHYLTRANSFERASE"/>
    <property type="match status" value="1"/>
</dbReference>
<evidence type="ECO:0000313" key="2">
    <source>
        <dbReference type="Proteomes" id="UP000887540"/>
    </source>
</evidence>
<proteinExistence type="inferred from homology"/>
<reference evidence="3" key="1">
    <citation type="submission" date="2022-11" db="UniProtKB">
        <authorList>
            <consortium name="WormBaseParasite"/>
        </authorList>
    </citation>
    <scope>IDENTIFICATION</scope>
</reference>
<evidence type="ECO:0000256" key="1">
    <source>
        <dbReference type="ARBA" id="ARBA00005369"/>
    </source>
</evidence>
<dbReference type="InterPro" id="IPR029063">
    <property type="entry name" value="SAM-dependent_MTases_sf"/>
</dbReference>
<dbReference type="InterPro" id="IPR000682">
    <property type="entry name" value="PCMT"/>
</dbReference>
<dbReference type="Pfam" id="PF01135">
    <property type="entry name" value="PCMT"/>
    <property type="match status" value="1"/>
</dbReference>
<dbReference type="Proteomes" id="UP000887540">
    <property type="component" value="Unplaced"/>
</dbReference>
<organism evidence="2 3">
    <name type="scientific">Acrobeloides nanus</name>
    <dbReference type="NCBI Taxonomy" id="290746"/>
    <lineage>
        <taxon>Eukaryota</taxon>
        <taxon>Metazoa</taxon>
        <taxon>Ecdysozoa</taxon>
        <taxon>Nematoda</taxon>
        <taxon>Chromadorea</taxon>
        <taxon>Rhabditida</taxon>
        <taxon>Tylenchina</taxon>
        <taxon>Cephalobomorpha</taxon>
        <taxon>Cephaloboidea</taxon>
        <taxon>Cephalobidae</taxon>
        <taxon>Acrobeloides</taxon>
    </lineage>
</organism>
<dbReference type="AlphaFoldDB" id="A0A914C288"/>
<comment type="similarity">
    <text evidence="1">Belongs to the methyltransferase superfamily. L-isoaspartyl/D-aspartyl protein methyltransferase family.</text>
</comment>
<dbReference type="WBParaSite" id="ACRNAN_Path_1574.g6120.t1">
    <property type="protein sequence ID" value="ACRNAN_Path_1574.g6120.t1"/>
    <property type="gene ID" value="ACRNAN_Path_1574.g6120"/>
</dbReference>
<accession>A0A914C288</accession>
<dbReference type="Gene3D" id="3.40.50.150">
    <property type="entry name" value="Vaccinia Virus protein VP39"/>
    <property type="match status" value="1"/>
</dbReference>
<dbReference type="SUPFAM" id="SSF53335">
    <property type="entry name" value="S-adenosyl-L-methionine-dependent methyltransferases"/>
    <property type="match status" value="1"/>
</dbReference>
<name>A0A914C288_9BILA</name>
<keyword evidence="2" id="KW-1185">Reference proteome</keyword>
<dbReference type="GO" id="GO:0004719">
    <property type="term" value="F:protein-L-isoaspartate (D-aspartate) O-methyltransferase activity"/>
    <property type="evidence" value="ECO:0007669"/>
    <property type="project" value="InterPro"/>
</dbReference>